<reference evidence="7" key="1">
    <citation type="submission" date="2021-01" db="EMBL/GenBank/DDBJ databases">
        <authorList>
            <person name="Corre E."/>
            <person name="Pelletier E."/>
            <person name="Niang G."/>
            <person name="Scheremetjew M."/>
            <person name="Finn R."/>
            <person name="Kale V."/>
            <person name="Holt S."/>
            <person name="Cochrane G."/>
            <person name="Meng A."/>
            <person name="Brown T."/>
            <person name="Cohen L."/>
        </authorList>
    </citation>
    <scope>NUCLEOTIDE SEQUENCE</scope>
    <source>
        <strain evidence="7">CCAP1064/1</strain>
    </source>
</reference>
<evidence type="ECO:0000256" key="4">
    <source>
        <dbReference type="ARBA" id="ARBA00022989"/>
    </source>
</evidence>
<evidence type="ECO:0000313" key="7">
    <source>
        <dbReference type="EMBL" id="CAD8409014.1"/>
    </source>
</evidence>
<dbReference type="EMBL" id="HBEL01010829">
    <property type="protein sequence ID" value="CAD8409014.1"/>
    <property type="molecule type" value="Transcribed_RNA"/>
</dbReference>
<evidence type="ECO:0008006" key="8">
    <source>
        <dbReference type="Google" id="ProtNLM"/>
    </source>
</evidence>
<keyword evidence="5 6" id="KW-0472">Membrane</keyword>
<dbReference type="GO" id="GO:0016020">
    <property type="term" value="C:membrane"/>
    <property type="evidence" value="ECO:0007669"/>
    <property type="project" value="UniProtKB-SubCell"/>
</dbReference>
<dbReference type="Pfam" id="PF01940">
    <property type="entry name" value="DUF92"/>
    <property type="match status" value="1"/>
</dbReference>
<comment type="similarity">
    <text evidence="2">Belongs to the TMEM19 family.</text>
</comment>
<gene>
    <name evidence="7" type="ORF">PINE0816_LOCUS5136</name>
</gene>
<evidence type="ECO:0000256" key="2">
    <source>
        <dbReference type="ARBA" id="ARBA00009012"/>
    </source>
</evidence>
<name>A0A7S0C0N1_9STRA</name>
<keyword evidence="3 6" id="KW-0812">Transmembrane</keyword>
<dbReference type="InterPro" id="IPR002794">
    <property type="entry name" value="DUF92_TMEM19"/>
</dbReference>
<dbReference type="AlphaFoldDB" id="A0A7S0C0N1"/>
<feature type="transmembrane region" description="Helical" evidence="6">
    <location>
        <begin position="60"/>
        <end position="83"/>
    </location>
</feature>
<protein>
    <recommendedName>
        <fullName evidence="8">Transmembrane protein 19</fullName>
    </recommendedName>
</protein>
<dbReference type="PANTHER" id="PTHR13353">
    <property type="entry name" value="TRANSMEMBRANE PROTEIN 19"/>
    <property type="match status" value="1"/>
</dbReference>
<evidence type="ECO:0000256" key="3">
    <source>
        <dbReference type="ARBA" id="ARBA00022692"/>
    </source>
</evidence>
<feature type="transmembrane region" description="Helical" evidence="6">
    <location>
        <begin position="123"/>
        <end position="142"/>
    </location>
</feature>
<keyword evidence="4 6" id="KW-1133">Transmembrane helix</keyword>
<dbReference type="PANTHER" id="PTHR13353:SF5">
    <property type="entry name" value="TRANSMEMBRANE PROTEIN 19"/>
    <property type="match status" value="1"/>
</dbReference>
<evidence type="ECO:0000256" key="5">
    <source>
        <dbReference type="ARBA" id="ARBA00023136"/>
    </source>
</evidence>
<organism evidence="7">
    <name type="scientific">Proboscia inermis</name>
    <dbReference type="NCBI Taxonomy" id="420281"/>
    <lineage>
        <taxon>Eukaryota</taxon>
        <taxon>Sar</taxon>
        <taxon>Stramenopiles</taxon>
        <taxon>Ochrophyta</taxon>
        <taxon>Bacillariophyta</taxon>
        <taxon>Coscinodiscophyceae</taxon>
        <taxon>Rhizosoleniophycidae</taxon>
        <taxon>Rhizosoleniales</taxon>
        <taxon>Rhizosoleniaceae</taxon>
        <taxon>Proboscia</taxon>
    </lineage>
</organism>
<sequence length="143" mass="14767">MGILSQQAPISIITLKTVPHGTNGGVTWWGTMWSGIGGVIIALGSVLLDSVSGLGTRPLPTLLFGTSCGLLGSFLDSLLGATLQASYYDVEKKMICESDGPGGASTIRHISGMNILSNAQVNLVSVFATTIIGALVLGPFIYQ</sequence>
<feature type="transmembrane region" description="Helical" evidence="6">
    <location>
        <begin position="26"/>
        <end position="48"/>
    </location>
</feature>
<comment type="subcellular location">
    <subcellularLocation>
        <location evidence="1">Membrane</location>
        <topology evidence="1">Multi-pass membrane protein</topology>
    </subcellularLocation>
</comment>
<proteinExistence type="inferred from homology"/>
<evidence type="ECO:0000256" key="1">
    <source>
        <dbReference type="ARBA" id="ARBA00004141"/>
    </source>
</evidence>
<accession>A0A7S0C0N1</accession>
<evidence type="ECO:0000256" key="6">
    <source>
        <dbReference type="SAM" id="Phobius"/>
    </source>
</evidence>